<evidence type="ECO:0000313" key="12">
    <source>
        <dbReference type="Proteomes" id="UP000321934"/>
    </source>
</evidence>
<dbReference type="GO" id="GO:0000105">
    <property type="term" value="P:L-histidine biosynthetic process"/>
    <property type="evidence" value="ECO:0007669"/>
    <property type="project" value="InterPro"/>
</dbReference>
<evidence type="ECO:0000256" key="3">
    <source>
        <dbReference type="ARBA" id="ARBA00022833"/>
    </source>
</evidence>
<evidence type="ECO:0000256" key="6">
    <source>
        <dbReference type="PIRSR" id="PIRSR000099-1"/>
    </source>
</evidence>
<dbReference type="Gene3D" id="1.20.5.1300">
    <property type="match status" value="1"/>
</dbReference>
<dbReference type="OrthoDB" id="9805269at2"/>
<dbReference type="GO" id="GO:0051287">
    <property type="term" value="F:NAD binding"/>
    <property type="evidence" value="ECO:0007669"/>
    <property type="project" value="InterPro"/>
</dbReference>
<dbReference type="NCBIfam" id="TIGR00069">
    <property type="entry name" value="hisD"/>
    <property type="match status" value="1"/>
</dbReference>
<dbReference type="CDD" id="cd06572">
    <property type="entry name" value="Histidinol_dh"/>
    <property type="match status" value="1"/>
</dbReference>
<comment type="cofactor">
    <cofactor evidence="9">
        <name>Zn(2+)</name>
        <dbReference type="ChEBI" id="CHEBI:29105"/>
    </cofactor>
    <text evidence="9">Binds 1 zinc ion per subunit.</text>
</comment>
<evidence type="ECO:0000256" key="5">
    <source>
        <dbReference type="PIRNR" id="PIRNR000099"/>
    </source>
</evidence>
<feature type="binding site" evidence="8">
    <location>
        <position position="385"/>
    </location>
    <ligand>
        <name>substrate</name>
    </ligand>
</feature>
<dbReference type="FunFam" id="3.40.50.1980:FF:000001">
    <property type="entry name" value="Histidinol dehydrogenase"/>
    <property type="match status" value="1"/>
</dbReference>
<evidence type="ECO:0000313" key="11">
    <source>
        <dbReference type="EMBL" id="QED23611.1"/>
    </source>
</evidence>
<accession>A0A5B8XHS0</accession>
<dbReference type="Proteomes" id="UP000321934">
    <property type="component" value="Chromosome"/>
</dbReference>
<dbReference type="InterPro" id="IPR012131">
    <property type="entry name" value="Hstdl_DH"/>
</dbReference>
<dbReference type="GO" id="GO:0004399">
    <property type="term" value="F:histidinol dehydrogenase activity"/>
    <property type="evidence" value="ECO:0007669"/>
    <property type="project" value="InterPro"/>
</dbReference>
<feature type="binding site" evidence="9">
    <location>
        <position position="385"/>
    </location>
    <ligand>
        <name>Zn(2+)</name>
        <dbReference type="ChEBI" id="CHEBI:29105"/>
    </ligand>
</feature>
<evidence type="ECO:0000256" key="10">
    <source>
        <dbReference type="RuleBase" id="RU004175"/>
    </source>
</evidence>
<feature type="binding site" evidence="9">
    <location>
        <position position="228"/>
    </location>
    <ligand>
        <name>Zn(2+)</name>
        <dbReference type="ChEBI" id="CHEBI:29105"/>
    </ligand>
</feature>
<dbReference type="SUPFAM" id="SSF53720">
    <property type="entry name" value="ALDH-like"/>
    <property type="match status" value="1"/>
</dbReference>
<feature type="binding site" evidence="9">
    <location>
        <position position="225"/>
    </location>
    <ligand>
        <name>Zn(2+)</name>
        <dbReference type="ChEBI" id="CHEBI:29105"/>
    </ligand>
</feature>
<dbReference type="InterPro" id="IPR016161">
    <property type="entry name" value="Ald_DH/histidinol_DH"/>
</dbReference>
<reference evidence="11 12" key="1">
    <citation type="journal article" date="2019" name="ISME J.">
        <title>Deianiraea, an extracellular bacterium associated with the ciliate Paramecium, suggests an alternative scenario for the evolution of Rickettsiales.</title>
        <authorList>
            <person name="Castelli M."/>
            <person name="Sabaneyeva E."/>
            <person name="Lanzoni O."/>
            <person name="Lebedeva N."/>
            <person name="Floriano A.M."/>
            <person name="Gaiarsa S."/>
            <person name="Benken K."/>
            <person name="Modeo L."/>
            <person name="Bandi C."/>
            <person name="Potekhin A."/>
            <person name="Sassera D."/>
            <person name="Petroni G."/>
        </authorList>
    </citation>
    <scope>NUCLEOTIDE SEQUENCE [LARGE SCALE GENOMIC DNA]</scope>
    <source>
        <strain evidence="11">CyL4-1</strain>
    </source>
</reference>
<feature type="binding site" evidence="9">
    <location>
        <position position="326"/>
    </location>
    <ligand>
        <name>Zn(2+)</name>
        <dbReference type="ChEBI" id="CHEBI:29105"/>
    </ligand>
</feature>
<dbReference type="GO" id="GO:0005829">
    <property type="term" value="C:cytosol"/>
    <property type="evidence" value="ECO:0007669"/>
    <property type="project" value="TreeGrafter"/>
</dbReference>
<dbReference type="Gene3D" id="3.40.50.1980">
    <property type="entry name" value="Nitrogenase molybdenum iron protein domain"/>
    <property type="match status" value="2"/>
</dbReference>
<feature type="binding site" evidence="7">
    <location>
        <position position="102"/>
    </location>
    <ligand>
        <name>NAD(+)</name>
        <dbReference type="ChEBI" id="CHEBI:57540"/>
    </ligand>
</feature>
<feature type="binding site" evidence="8">
    <location>
        <position position="326"/>
    </location>
    <ligand>
        <name>substrate</name>
    </ligand>
</feature>
<keyword evidence="4 5" id="KW-0560">Oxidoreductase</keyword>
<dbReference type="RefSeq" id="WP_146820875.1">
    <property type="nucleotide sequence ID" value="NZ_CP029077.1"/>
</dbReference>
<feature type="binding site" evidence="8">
    <location>
        <position position="225"/>
    </location>
    <ligand>
        <name>substrate</name>
    </ligand>
</feature>
<organism evidence="11 12">
    <name type="scientific">Candidatus Deianiraea vastatrix</name>
    <dbReference type="NCBI Taxonomy" id="2163644"/>
    <lineage>
        <taxon>Bacteria</taxon>
        <taxon>Pseudomonadati</taxon>
        <taxon>Pseudomonadota</taxon>
        <taxon>Alphaproteobacteria</taxon>
        <taxon>Rickettsiales</taxon>
        <taxon>Candidatus Deianiraeaceae</taxon>
        <taxon>Candidatus Deianiraea</taxon>
    </lineage>
</organism>
<protein>
    <submittedName>
        <fullName evidence="11">Histidinol dehydrogenase</fullName>
    </submittedName>
</protein>
<keyword evidence="12" id="KW-1185">Reference proteome</keyword>
<gene>
    <name evidence="11" type="ORF">Deia_00824</name>
</gene>
<comment type="similarity">
    <text evidence="1 5 10">Belongs to the histidinol dehydrogenase family.</text>
</comment>
<name>A0A5B8XHS0_9RICK</name>
<feature type="binding site" evidence="8">
    <location>
        <position position="203"/>
    </location>
    <ligand>
        <name>substrate</name>
    </ligand>
</feature>
<feature type="binding site" evidence="8">
    <location>
        <position position="228"/>
    </location>
    <ligand>
        <name>substrate</name>
    </ligand>
</feature>
<dbReference type="PIRSF" id="PIRSF000099">
    <property type="entry name" value="Histidinol_dh"/>
    <property type="match status" value="1"/>
</dbReference>
<evidence type="ECO:0000256" key="7">
    <source>
        <dbReference type="PIRSR" id="PIRSR000099-2"/>
    </source>
</evidence>
<feature type="binding site" evidence="8">
    <location>
        <position position="293"/>
    </location>
    <ligand>
        <name>substrate</name>
    </ligand>
</feature>
<feature type="binding site" evidence="7">
    <location>
        <position position="157"/>
    </location>
    <ligand>
        <name>NAD(+)</name>
        <dbReference type="ChEBI" id="CHEBI:57540"/>
    </ligand>
</feature>
<proteinExistence type="inferred from homology"/>
<keyword evidence="7" id="KW-0520">NAD</keyword>
<dbReference type="PRINTS" id="PR00083">
    <property type="entry name" value="HOLDHDRGNASE"/>
</dbReference>
<evidence type="ECO:0000256" key="9">
    <source>
        <dbReference type="PIRSR" id="PIRSR000099-4"/>
    </source>
</evidence>
<dbReference type="InterPro" id="IPR022695">
    <property type="entry name" value="Histidinol_DH_monofunct"/>
</dbReference>
<dbReference type="PANTHER" id="PTHR21256:SF2">
    <property type="entry name" value="HISTIDINE BIOSYNTHESIS TRIFUNCTIONAL PROTEIN"/>
    <property type="match status" value="1"/>
</dbReference>
<evidence type="ECO:0000256" key="1">
    <source>
        <dbReference type="ARBA" id="ARBA00010178"/>
    </source>
</evidence>
<dbReference type="Pfam" id="PF00815">
    <property type="entry name" value="Histidinol_dh"/>
    <property type="match status" value="1"/>
</dbReference>
<sequence>MTIEKIVQNIQNLCKNGGQDALLSLTKDLDGVALNSLALNVPNNIQIDEKLAHAIQIAKENIYKFHKAEYNKLADFQNDKIETSTGITCFKKFTPIENVGLYVPNKLLSSVLMNVIPAQIAGCKNITICTPPNPSNEILWTLNLLGIDKIYTIGGAQAIFAMAYQIGEIPKADKIFGPGNEFVDMAKRMVSNEVAIDMPAGPSEVLVIADDNASLNAIIFDLLAQLEHGKESRAWLLSTSLNTISLVKSTIQNIAKTSPRYSVLEKSLDNLVIEKVENVPDAIAKSNKIAPEHLILNVENADKFTPLIQNAGSVFLGKYTPESLGDYLSGTNHVLPTSGFAKSFSGLSVLSFGKFITFQMATENALKNIADSVKLMANAETLDFHARSVIRD</sequence>
<evidence type="ECO:0000256" key="2">
    <source>
        <dbReference type="ARBA" id="ARBA00022723"/>
    </source>
</evidence>
<evidence type="ECO:0000256" key="4">
    <source>
        <dbReference type="ARBA" id="ARBA00023002"/>
    </source>
</evidence>
<dbReference type="GO" id="GO:0046872">
    <property type="term" value="F:metal ion binding"/>
    <property type="evidence" value="ECO:0007669"/>
    <property type="project" value="UniProtKB-KW"/>
</dbReference>
<dbReference type="PANTHER" id="PTHR21256">
    <property type="entry name" value="HISTIDINOL DEHYDROGENASE HDH"/>
    <property type="match status" value="1"/>
</dbReference>
<feature type="active site" description="Proton acceptor" evidence="6">
    <location>
        <position position="293"/>
    </location>
</feature>
<dbReference type="AlphaFoldDB" id="A0A5B8XHS0"/>
<evidence type="ECO:0000256" key="8">
    <source>
        <dbReference type="PIRSR" id="PIRSR000099-3"/>
    </source>
</evidence>
<dbReference type="EMBL" id="CP029077">
    <property type="protein sequence ID" value="QED23611.1"/>
    <property type="molecule type" value="Genomic_DNA"/>
</dbReference>
<keyword evidence="2 9" id="KW-0479">Metal-binding</keyword>
<feature type="binding site" evidence="7">
    <location>
        <position position="180"/>
    </location>
    <ligand>
        <name>NAD(+)</name>
        <dbReference type="ChEBI" id="CHEBI:57540"/>
    </ligand>
</feature>
<feature type="active site" description="Proton acceptor" evidence="6">
    <location>
        <position position="292"/>
    </location>
</feature>
<feature type="binding site" evidence="8">
    <location>
        <position position="380"/>
    </location>
    <ligand>
        <name>substrate</name>
    </ligand>
</feature>
<keyword evidence="3 9" id="KW-0862">Zinc</keyword>